<dbReference type="GO" id="GO:0016740">
    <property type="term" value="F:transferase activity"/>
    <property type="evidence" value="ECO:0007669"/>
    <property type="project" value="UniProtKB-KW"/>
</dbReference>
<dbReference type="SUPFAM" id="SSF53448">
    <property type="entry name" value="Nucleotide-diphospho-sugar transferases"/>
    <property type="match status" value="1"/>
</dbReference>
<dbReference type="InterPro" id="IPR001173">
    <property type="entry name" value="Glyco_trans_2-like"/>
</dbReference>
<keyword evidence="2" id="KW-0808">Transferase</keyword>
<comment type="caution">
    <text evidence="2">The sequence shown here is derived from an EMBL/GenBank/DDBJ whole genome shotgun (WGS) entry which is preliminary data.</text>
</comment>
<sequence>MSLVFYSIIIPAFNESKSIAKVLRALVESYPNSEIIVVDDYSTDDTAEVVEDFSEVTLIKQPYNQGPIIALATGIAAASNDVVVTIDADGQHPIDYIPKLVEPIFTDQADIVLGVREKLPRLGEKIITLFSGVSDATTGFKAMRKTCVDEYYTNDFAYGGVFISVSKKRGFRVLEVPVPIQQRLEGVSTHSNIKILTRSFKFVLWKLFKMRSLERISN</sequence>
<name>A0A6A8DBF7_9BACI</name>
<dbReference type="PANTHER" id="PTHR48090">
    <property type="entry name" value="UNDECAPRENYL-PHOSPHATE 4-DEOXY-4-FORMAMIDO-L-ARABINOSE TRANSFERASE-RELATED"/>
    <property type="match status" value="1"/>
</dbReference>
<organism evidence="2 3">
    <name type="scientific">Aquibacillus halophilus</name>
    <dbReference type="NCBI Taxonomy" id="930132"/>
    <lineage>
        <taxon>Bacteria</taxon>
        <taxon>Bacillati</taxon>
        <taxon>Bacillota</taxon>
        <taxon>Bacilli</taxon>
        <taxon>Bacillales</taxon>
        <taxon>Bacillaceae</taxon>
        <taxon>Aquibacillus</taxon>
    </lineage>
</organism>
<dbReference type="Proteomes" id="UP000799092">
    <property type="component" value="Unassembled WGS sequence"/>
</dbReference>
<evidence type="ECO:0000259" key="1">
    <source>
        <dbReference type="Pfam" id="PF00535"/>
    </source>
</evidence>
<proteinExistence type="predicted"/>
<evidence type="ECO:0000313" key="3">
    <source>
        <dbReference type="Proteomes" id="UP000799092"/>
    </source>
</evidence>
<dbReference type="Gene3D" id="3.90.550.10">
    <property type="entry name" value="Spore Coat Polysaccharide Biosynthesis Protein SpsA, Chain A"/>
    <property type="match status" value="1"/>
</dbReference>
<dbReference type="InterPro" id="IPR029044">
    <property type="entry name" value="Nucleotide-diphossugar_trans"/>
</dbReference>
<gene>
    <name evidence="2" type="ORF">GH741_00695</name>
</gene>
<dbReference type="EMBL" id="WJNG01000001">
    <property type="protein sequence ID" value="MRH41189.1"/>
    <property type="molecule type" value="Genomic_DNA"/>
</dbReference>
<keyword evidence="3" id="KW-1185">Reference proteome</keyword>
<reference evidence="2" key="1">
    <citation type="submission" date="2019-11" db="EMBL/GenBank/DDBJ databases">
        <authorList>
            <person name="Li J."/>
        </authorList>
    </citation>
    <scope>NUCLEOTIDE SEQUENCE</scope>
    <source>
        <strain evidence="2">B6B</strain>
    </source>
</reference>
<protein>
    <submittedName>
        <fullName evidence="2">Glycosyltransferase</fullName>
    </submittedName>
</protein>
<feature type="domain" description="Glycosyltransferase 2-like" evidence="1">
    <location>
        <begin position="7"/>
        <end position="117"/>
    </location>
</feature>
<accession>A0A6A8DBF7</accession>
<dbReference type="PANTHER" id="PTHR48090:SF7">
    <property type="entry name" value="RFBJ PROTEIN"/>
    <property type="match status" value="1"/>
</dbReference>
<dbReference type="AlphaFoldDB" id="A0A6A8DBF7"/>
<dbReference type="CDD" id="cd04179">
    <property type="entry name" value="DPM_DPG-synthase_like"/>
    <property type="match status" value="1"/>
</dbReference>
<dbReference type="Pfam" id="PF00535">
    <property type="entry name" value="Glycos_transf_2"/>
    <property type="match status" value="1"/>
</dbReference>
<evidence type="ECO:0000313" key="2">
    <source>
        <dbReference type="EMBL" id="MRH41189.1"/>
    </source>
</evidence>
<dbReference type="InterPro" id="IPR050256">
    <property type="entry name" value="Glycosyltransferase_2"/>
</dbReference>